<dbReference type="EMDB" id="EMD-14794"/>
<comment type="similarity">
    <text evidence="1 2">Belongs to the complex I NDUFA12 subunit family.</text>
</comment>
<dbReference type="eggNOG" id="KOG3382">
    <property type="taxonomic scope" value="Eukaryota"/>
</dbReference>
<evidence type="ECO:0000256" key="1">
    <source>
        <dbReference type="ARBA" id="ARBA00007355"/>
    </source>
</evidence>
<dbReference type="RefSeq" id="XP_006693226.1">
    <property type="nucleotide sequence ID" value="XM_006693163.1"/>
</dbReference>
<dbReference type="GeneID" id="18256807"/>
<keyword evidence="2" id="KW-0249">Electron transport</keyword>
<keyword evidence="2" id="KW-0813">Transport</keyword>
<dbReference type="HOGENOM" id="CLU_1107000_0_0_1"/>
<accession>G0S775</accession>
<keyword evidence="2" id="KW-0472">Membrane</keyword>
<dbReference type="AlphaFoldDB" id="G0S775"/>
<dbReference type="EMDB" id="EMD-14797"/>
<evidence type="ECO:0007829" key="7">
    <source>
        <dbReference type="PDB" id="7ZMB"/>
    </source>
</evidence>
<protein>
    <recommendedName>
        <fullName evidence="2">NADH dehydrogenase [ubiquinone] 1 alpha subcomplex subunit</fullName>
    </recommendedName>
</protein>
<keyword evidence="5" id="KW-1185">Reference proteome</keyword>
<organism evidence="5">
    <name type="scientific">Chaetomium thermophilum (strain DSM 1495 / CBS 144.50 / IMI 039719)</name>
    <name type="common">Thermochaetoides thermophila</name>
    <dbReference type="NCBI Taxonomy" id="759272"/>
    <lineage>
        <taxon>Eukaryota</taxon>
        <taxon>Fungi</taxon>
        <taxon>Dikarya</taxon>
        <taxon>Ascomycota</taxon>
        <taxon>Pezizomycotina</taxon>
        <taxon>Sordariomycetes</taxon>
        <taxon>Sordariomycetidae</taxon>
        <taxon>Sordariales</taxon>
        <taxon>Chaetomiaceae</taxon>
        <taxon>Thermochaetoides</taxon>
    </lineage>
</organism>
<dbReference type="EMBL" id="GL988041">
    <property type="protein sequence ID" value="EGS20930.1"/>
    <property type="molecule type" value="Genomic_DNA"/>
</dbReference>
<dbReference type="PANTHER" id="PTHR12910">
    <property type="entry name" value="NADH-UBIQUINONE OXIDOREDUCTASE SUBUNIT B17.2"/>
    <property type="match status" value="1"/>
</dbReference>
<dbReference type="PDB" id="7ZM7">
    <property type="method" value="EM"/>
    <property type="resolution" value="2.77 A"/>
    <property type="chains" value="h=118-251"/>
</dbReference>
<dbReference type="GO" id="GO:0006979">
    <property type="term" value="P:response to oxidative stress"/>
    <property type="evidence" value="ECO:0007669"/>
    <property type="project" value="TreeGrafter"/>
</dbReference>
<sequence>MSATWLLRLYKPEERPRNRGAESTGASFLEQGLGLQPAENRELAQGIGLGINGNSLVRHWAGKTRSRPTLCAPLHQVLAASVGSINEHSERIRASAPQQAKSTPPSCYTVDWPAAATMSYPTRTLANLRKIGLKEYFRQLLYIGDTKYGELVGVDKFGNKFYENKEELPLRTRWVDYAKHDYDAAHIEPMWHAWISYQVDTPPTREPLTQIERPWAPKEHVPNRSFTRGAYKPYNTTQPKIQSWEPKAAPR</sequence>
<dbReference type="GO" id="GO:0045271">
    <property type="term" value="C:respiratory chain complex I"/>
    <property type="evidence" value="ECO:0007669"/>
    <property type="project" value="InterPro"/>
</dbReference>
<evidence type="ECO:0000313" key="5">
    <source>
        <dbReference type="Proteomes" id="UP000008066"/>
    </source>
</evidence>
<dbReference type="EMDB" id="EMD-14791"/>
<dbReference type="PANTHER" id="PTHR12910:SF2">
    <property type="entry name" value="NADH DEHYDROGENASE [UBIQUINONE] 1 ALPHA SUBCOMPLEX SUBUNIT 12"/>
    <property type="match status" value="1"/>
</dbReference>
<evidence type="ECO:0000313" key="4">
    <source>
        <dbReference type="EMBL" id="EGS20930.1"/>
    </source>
</evidence>
<dbReference type="OrthoDB" id="274641at2759"/>
<keyword evidence="2" id="KW-0679">Respiratory chain</keyword>
<dbReference type="InterPro" id="IPR007763">
    <property type="entry name" value="NDUFA12"/>
</dbReference>
<keyword evidence="6 7" id="KW-0002">3D-structure</keyword>
<reference evidence="6 7" key="2">
    <citation type="journal article" date="2022" name="Sci. Adv.">
        <title>Conformational changes in mitochondrial complex I of the thermophilic eukaryote &lt;i&gt;Chaetomium thermophilum&lt;/i&gt;.</title>
        <authorList>
            <person name="Laube E."/>
            <person name="Meier-Credo J."/>
            <person name="Langer J.D."/>
            <person name="Kuhlbrandt W."/>
        </authorList>
    </citation>
    <scope>STRUCTURE BY ELECTRON MICROSCOPY (2.44 ANGSTROMS) OF 118-251</scope>
</reference>
<dbReference type="GO" id="GO:0005743">
    <property type="term" value="C:mitochondrial inner membrane"/>
    <property type="evidence" value="ECO:0007669"/>
    <property type="project" value="UniProtKB-SubCell"/>
</dbReference>
<keyword evidence="4" id="KW-0830">Ubiquinone</keyword>
<gene>
    <name evidence="4" type="ORF">CTHT_0027690</name>
</gene>
<keyword evidence="2" id="KW-0999">Mitochondrion inner membrane</keyword>
<keyword evidence="2" id="KW-0496">Mitochondrion</keyword>
<dbReference type="STRING" id="759272.G0S775"/>
<name>G0S775_CHATD</name>
<dbReference type="Proteomes" id="UP000008066">
    <property type="component" value="Unassembled WGS sequence"/>
</dbReference>
<comment type="function">
    <text evidence="2">Accessory subunit of the mitochondrial membrane respiratory chain NADH dehydrogenase (Complex I), that is believed not to be involved in catalysis. Complex I functions in the transfer of electrons from NADH to the respiratory chain. The immediate electron acceptor for the enzyme is believed to be ubiquinone.</text>
</comment>
<dbReference type="SMR" id="G0S775"/>
<reference evidence="4 5" key="1">
    <citation type="journal article" date="2011" name="Cell">
        <title>Insight into structure and assembly of the nuclear pore complex by utilizing the genome of a eukaryotic thermophile.</title>
        <authorList>
            <person name="Amlacher S."/>
            <person name="Sarges P."/>
            <person name="Flemming D."/>
            <person name="van Noort V."/>
            <person name="Kunze R."/>
            <person name="Devos D.P."/>
            <person name="Arumugam M."/>
            <person name="Bork P."/>
            <person name="Hurt E."/>
        </authorList>
    </citation>
    <scope>NUCLEOTIDE SEQUENCE [LARGE SCALE GENOMIC DNA]</scope>
    <source>
        <strain evidence="5">DSM 1495 / CBS 144.50 / IMI 039719</strain>
    </source>
</reference>
<evidence type="ECO:0000256" key="3">
    <source>
        <dbReference type="SAM" id="MobiDB-lite"/>
    </source>
</evidence>
<dbReference type="Pfam" id="PF05071">
    <property type="entry name" value="NDUFA12"/>
    <property type="match status" value="1"/>
</dbReference>
<comment type="subcellular location">
    <subcellularLocation>
        <location evidence="2">Mitochondrion inner membrane</location>
        <topology evidence="2">Peripheral membrane protein</topology>
        <orientation evidence="2">Matrix side</orientation>
    </subcellularLocation>
</comment>
<dbReference type="PDB" id="7ZMB">
    <property type="method" value="EM"/>
    <property type="resolution" value="2.75 A"/>
    <property type="chains" value="h=118-251"/>
</dbReference>
<evidence type="ECO:0007829" key="6">
    <source>
        <dbReference type="PDB" id="7ZM7"/>
    </source>
</evidence>
<proteinExistence type="evidence at protein level"/>
<dbReference type="PDB" id="7ZMG">
    <property type="method" value="EM"/>
    <property type="resolution" value="2.44 A"/>
    <property type="chains" value="h=118-251"/>
</dbReference>
<evidence type="ECO:0000256" key="2">
    <source>
        <dbReference type="RuleBase" id="RU363103"/>
    </source>
</evidence>
<dbReference type="KEGG" id="cthr:CTHT_0027690"/>
<feature type="region of interest" description="Disordered" evidence="3">
    <location>
        <begin position="219"/>
        <end position="251"/>
    </location>
</feature>